<comment type="caution">
    <text evidence="3">The sequence shown here is derived from an EMBL/GenBank/DDBJ whole genome shotgun (WGS) entry which is preliminary data.</text>
</comment>
<dbReference type="Proteomes" id="UP001597519">
    <property type="component" value="Unassembled WGS sequence"/>
</dbReference>
<name>A0ABW5WXU1_9STAP</name>
<organism evidence="3 4">
    <name type="scientific">Corticicoccus populi</name>
    <dbReference type="NCBI Taxonomy" id="1812821"/>
    <lineage>
        <taxon>Bacteria</taxon>
        <taxon>Bacillati</taxon>
        <taxon>Bacillota</taxon>
        <taxon>Bacilli</taxon>
        <taxon>Bacillales</taxon>
        <taxon>Staphylococcaceae</taxon>
        <taxon>Corticicoccus</taxon>
    </lineage>
</organism>
<sequence>MLIEVIAVTLDDVLDAGRYGADRIELCSSMDADGLTPSIGLIRAASTASNIPVNVMVRNHNESFIYSDTDKAVMLDEISFIRETKASGIVIGMLNENNAVDETFLKAVNDVAGHLDIVFHKAFDQIDDKDAALKTLGKYPKVKTILTAGGPGSAGDNFNLLSDLQKSADTYGITIMPGGGLKADAVSHYRDTFTALHFGTGVRENQSFAGRLSREQLKQLKEL</sequence>
<dbReference type="EMBL" id="JBHUOQ010000005">
    <property type="protein sequence ID" value="MFD2831327.1"/>
    <property type="molecule type" value="Genomic_DNA"/>
</dbReference>
<gene>
    <name evidence="3" type="ORF">ACFSX4_12705</name>
</gene>
<accession>A0ABW5WXU1</accession>
<keyword evidence="4" id="KW-1185">Reference proteome</keyword>
<dbReference type="InterPro" id="IPR005627">
    <property type="entry name" value="CutC-like"/>
</dbReference>
<proteinExistence type="inferred from homology"/>
<dbReference type="SUPFAM" id="SSF110395">
    <property type="entry name" value="CutC-like"/>
    <property type="match status" value="1"/>
</dbReference>
<evidence type="ECO:0000256" key="2">
    <source>
        <dbReference type="ARBA" id="ARBA00019014"/>
    </source>
</evidence>
<dbReference type="InterPro" id="IPR036822">
    <property type="entry name" value="CutC-like_dom_sf"/>
</dbReference>
<dbReference type="PANTHER" id="PTHR12598:SF0">
    <property type="entry name" value="COPPER HOMEOSTASIS PROTEIN CUTC HOMOLOG"/>
    <property type="match status" value="1"/>
</dbReference>
<evidence type="ECO:0000256" key="1">
    <source>
        <dbReference type="ARBA" id="ARBA00007768"/>
    </source>
</evidence>
<dbReference type="PANTHER" id="PTHR12598">
    <property type="entry name" value="COPPER HOMEOSTASIS PROTEIN CUTC"/>
    <property type="match status" value="1"/>
</dbReference>
<dbReference type="RefSeq" id="WP_377775481.1">
    <property type="nucleotide sequence ID" value="NZ_JBHUOQ010000005.1"/>
</dbReference>
<protein>
    <recommendedName>
        <fullName evidence="2">Copper homeostasis protein cutC homolog</fullName>
    </recommendedName>
</protein>
<comment type="similarity">
    <text evidence="1">Belongs to the CutC family.</text>
</comment>
<evidence type="ECO:0000313" key="3">
    <source>
        <dbReference type="EMBL" id="MFD2831327.1"/>
    </source>
</evidence>
<dbReference type="Pfam" id="PF03932">
    <property type="entry name" value="CutC"/>
    <property type="match status" value="1"/>
</dbReference>
<evidence type="ECO:0000313" key="4">
    <source>
        <dbReference type="Proteomes" id="UP001597519"/>
    </source>
</evidence>
<reference evidence="4" key="1">
    <citation type="journal article" date="2019" name="Int. J. Syst. Evol. Microbiol.">
        <title>The Global Catalogue of Microorganisms (GCM) 10K type strain sequencing project: providing services to taxonomists for standard genome sequencing and annotation.</title>
        <authorList>
            <consortium name="The Broad Institute Genomics Platform"/>
            <consortium name="The Broad Institute Genome Sequencing Center for Infectious Disease"/>
            <person name="Wu L."/>
            <person name="Ma J."/>
        </authorList>
    </citation>
    <scope>NUCLEOTIDE SEQUENCE [LARGE SCALE GENOMIC DNA]</scope>
    <source>
        <strain evidence="4">KCTC 33575</strain>
    </source>
</reference>
<dbReference type="Gene3D" id="3.20.20.380">
    <property type="entry name" value="Copper homeostasis (CutC) domain"/>
    <property type="match status" value="1"/>
</dbReference>